<reference evidence="1 2" key="1">
    <citation type="submission" date="2023-06" db="EMBL/GenBank/DDBJ databases">
        <title>Actinomycetospora Odt1-22.</title>
        <authorList>
            <person name="Supong K."/>
        </authorList>
    </citation>
    <scope>NUCLEOTIDE SEQUENCE [LARGE SCALE GENOMIC DNA]</scope>
    <source>
        <strain evidence="1 2">Odt1-22</strain>
    </source>
</reference>
<dbReference type="Pfam" id="PF10604">
    <property type="entry name" value="Polyketide_cyc2"/>
    <property type="match status" value="1"/>
</dbReference>
<dbReference type="InterPro" id="IPR019587">
    <property type="entry name" value="Polyketide_cyclase/dehydratase"/>
</dbReference>
<dbReference type="Gene3D" id="3.30.530.20">
    <property type="match status" value="1"/>
</dbReference>
<gene>
    <name evidence="1" type="ORF">QRT03_26200</name>
</gene>
<dbReference type="EMBL" id="JASVWF010000007">
    <property type="protein sequence ID" value="MDL5159487.1"/>
    <property type="molecule type" value="Genomic_DNA"/>
</dbReference>
<proteinExistence type="predicted"/>
<evidence type="ECO:0000313" key="2">
    <source>
        <dbReference type="Proteomes" id="UP001231924"/>
    </source>
</evidence>
<accession>A0ABT7MFN9</accession>
<dbReference type="CDD" id="cd07812">
    <property type="entry name" value="SRPBCC"/>
    <property type="match status" value="1"/>
</dbReference>
<dbReference type="SUPFAM" id="SSF55961">
    <property type="entry name" value="Bet v1-like"/>
    <property type="match status" value="1"/>
</dbReference>
<evidence type="ECO:0000313" key="1">
    <source>
        <dbReference type="EMBL" id="MDL5159487.1"/>
    </source>
</evidence>
<dbReference type="InterPro" id="IPR023393">
    <property type="entry name" value="START-like_dom_sf"/>
</dbReference>
<keyword evidence="2" id="KW-1185">Reference proteome</keyword>
<comment type="caution">
    <text evidence="1">The sequence shown here is derived from an EMBL/GenBank/DDBJ whole genome shotgun (WGS) entry which is preliminary data.</text>
</comment>
<name>A0ABT7MFN9_9PSEU</name>
<organism evidence="1 2">
    <name type="scientific">Actinomycetospora termitidis</name>
    <dbReference type="NCBI Taxonomy" id="3053470"/>
    <lineage>
        <taxon>Bacteria</taxon>
        <taxon>Bacillati</taxon>
        <taxon>Actinomycetota</taxon>
        <taxon>Actinomycetes</taxon>
        <taxon>Pseudonocardiales</taxon>
        <taxon>Pseudonocardiaceae</taxon>
        <taxon>Actinomycetospora</taxon>
    </lineage>
</organism>
<sequence length="155" mass="17313">MDGVEADPYSFADSVWVDATPHRVYDVVSDVTRHGEWSEFTRSCEWEDATSAVVGAHFTGHNSRPGRDWSTRSEVVAATPGQEFAWEVRDGFVRWGFTMAPDGGGTRLTESWEFRPAGRDFIRETYGEDGVTLRVDDAHSSIPTTLARIKQVIEG</sequence>
<dbReference type="Proteomes" id="UP001231924">
    <property type="component" value="Unassembled WGS sequence"/>
</dbReference>
<protein>
    <submittedName>
        <fullName evidence="1">SRPBCC family protein</fullName>
    </submittedName>
</protein>